<reference evidence="1 2" key="1">
    <citation type="journal article" date="2016" name="PLoS Pathog.">
        <title>Biosynthesis of antibiotic leucinostatins in bio-control fungus Purpureocillium lilacinum and their inhibition on phytophthora revealed by genome mining.</title>
        <authorList>
            <person name="Wang G."/>
            <person name="Liu Z."/>
            <person name="Lin R."/>
            <person name="Li E."/>
            <person name="Mao Z."/>
            <person name="Ling J."/>
            <person name="Yang Y."/>
            <person name="Yin W.B."/>
            <person name="Xie B."/>
        </authorList>
    </citation>
    <scope>NUCLEOTIDE SEQUENCE [LARGE SCALE GENOMIC DNA]</scope>
    <source>
        <strain evidence="1">170</strain>
    </source>
</reference>
<organism evidence="1 2">
    <name type="scientific">Pochonia chlamydosporia 170</name>
    <dbReference type="NCBI Taxonomy" id="1380566"/>
    <lineage>
        <taxon>Eukaryota</taxon>
        <taxon>Fungi</taxon>
        <taxon>Dikarya</taxon>
        <taxon>Ascomycota</taxon>
        <taxon>Pezizomycotina</taxon>
        <taxon>Sordariomycetes</taxon>
        <taxon>Hypocreomycetidae</taxon>
        <taxon>Hypocreales</taxon>
        <taxon>Clavicipitaceae</taxon>
        <taxon>Pochonia</taxon>
    </lineage>
</organism>
<keyword evidence="2" id="KW-1185">Reference proteome</keyword>
<comment type="caution">
    <text evidence="1">The sequence shown here is derived from an EMBL/GenBank/DDBJ whole genome shotgun (WGS) entry which is preliminary data.</text>
</comment>
<evidence type="ECO:0000313" key="1">
    <source>
        <dbReference type="EMBL" id="OAQ71944.1"/>
    </source>
</evidence>
<dbReference type="EMBL" id="LSBJ02000001">
    <property type="protein sequence ID" value="OAQ71944.1"/>
    <property type="molecule type" value="Genomic_DNA"/>
</dbReference>
<proteinExistence type="predicted"/>
<accession>A0A179G234</accession>
<name>A0A179G234_METCM</name>
<sequence>MAFFYTAIGSPALLHPSIEKRGFACDTMTQGLTKDDCEYLSSIGMSGQGVNAKSPNGNISVGDQGPNKLIFTNQANKPVILLVWQSIREDFESSFLKVRKPKVSYSLPKQGDKVTVSLANAVSGGWSVVIDRKTQFSSHGQIDNTWGEFTSGENATVNISRLINMSGTRMSARTSGGCMAGMNTCVFVCRSNNTCGESQTYDLKNCKSGSQPGATWGLLVNGKGEENPEGGCQGWKDGGQVSIDLDS</sequence>
<dbReference type="RefSeq" id="XP_018148027.1">
    <property type="nucleotide sequence ID" value="XM_018290454.1"/>
</dbReference>
<dbReference type="OrthoDB" id="5320938at2759"/>
<gene>
    <name evidence="1" type="ORF">VFPPC_12677</name>
</gene>
<dbReference type="GeneID" id="28854448"/>
<dbReference type="STRING" id="1380566.A0A179G234"/>
<protein>
    <recommendedName>
        <fullName evidence="3">Effector 5</fullName>
    </recommendedName>
</protein>
<evidence type="ECO:0008006" key="3">
    <source>
        <dbReference type="Google" id="ProtNLM"/>
    </source>
</evidence>
<dbReference type="AlphaFoldDB" id="A0A179G234"/>
<evidence type="ECO:0000313" key="2">
    <source>
        <dbReference type="Proteomes" id="UP000078397"/>
    </source>
</evidence>
<dbReference type="Proteomes" id="UP000078397">
    <property type="component" value="Unassembled WGS sequence"/>
</dbReference>
<dbReference type="KEGG" id="pchm:VFPPC_12677"/>